<feature type="region of interest" description="Disordered" evidence="1">
    <location>
        <begin position="185"/>
        <end position="228"/>
    </location>
</feature>
<evidence type="ECO:0000313" key="2">
    <source>
        <dbReference type="EMBL" id="GMH78666.1"/>
    </source>
</evidence>
<dbReference type="Proteomes" id="UP001165085">
    <property type="component" value="Unassembled WGS sequence"/>
</dbReference>
<evidence type="ECO:0000256" key="1">
    <source>
        <dbReference type="SAM" id="MobiDB-lite"/>
    </source>
</evidence>
<dbReference type="OrthoDB" id="205534at2759"/>
<evidence type="ECO:0000313" key="3">
    <source>
        <dbReference type="Proteomes" id="UP001165085"/>
    </source>
</evidence>
<organism evidence="2 3">
    <name type="scientific">Triparma strigata</name>
    <dbReference type="NCBI Taxonomy" id="1606541"/>
    <lineage>
        <taxon>Eukaryota</taxon>
        <taxon>Sar</taxon>
        <taxon>Stramenopiles</taxon>
        <taxon>Ochrophyta</taxon>
        <taxon>Bolidophyceae</taxon>
        <taxon>Parmales</taxon>
        <taxon>Triparmaceae</taxon>
        <taxon>Triparma</taxon>
    </lineage>
</organism>
<feature type="compositionally biased region" description="Basic and acidic residues" evidence="1">
    <location>
        <begin position="97"/>
        <end position="131"/>
    </location>
</feature>
<feature type="region of interest" description="Disordered" evidence="1">
    <location>
        <begin position="97"/>
        <end position="159"/>
    </location>
</feature>
<feature type="compositionally biased region" description="Acidic residues" evidence="1">
    <location>
        <begin position="200"/>
        <end position="222"/>
    </location>
</feature>
<sequence>MDDPLHPPIRPKVTPKKARSARSPTKKMLERKAKMLAQENNSDSDEDGKNVIKTSADMADQVREEGTLILELRQILDEDSDDDDDSYLFWEMMEAEKKEKERLEAEEKEEKKRRVKERAMEKSNSKEKEEGQTPPKEVFIKLQEPDADPPSVSDLGGVEDAPVPVDLMAALSNARAAVETQKVKAESMFSNSAEIKEPEEKDAEDGEEEEKEAKEEEEEEEDRFGFGYKSIEQKTVPIPKNYMELQMAFASSWPRHDASLVCERLNGKSISPSETTFSPNEVIVFREYMSEVRRDKQEKKVRGMGKGWEEDVYEKELEGFKLRTWQEY</sequence>
<name>A0A9W7AT52_9STRA</name>
<accession>A0A9W7AT52</accession>
<reference evidence="3" key="1">
    <citation type="journal article" date="2023" name="Commun. Biol.">
        <title>Genome analysis of Parmales, the sister group of diatoms, reveals the evolutionary specialization of diatoms from phago-mixotrophs to photoautotrophs.</title>
        <authorList>
            <person name="Ban H."/>
            <person name="Sato S."/>
            <person name="Yoshikawa S."/>
            <person name="Yamada K."/>
            <person name="Nakamura Y."/>
            <person name="Ichinomiya M."/>
            <person name="Sato N."/>
            <person name="Blanc-Mathieu R."/>
            <person name="Endo H."/>
            <person name="Kuwata A."/>
            <person name="Ogata H."/>
        </authorList>
    </citation>
    <scope>NUCLEOTIDE SEQUENCE [LARGE SCALE GENOMIC DNA]</scope>
    <source>
        <strain evidence="3">NIES 3701</strain>
    </source>
</reference>
<feature type="region of interest" description="Disordered" evidence="1">
    <location>
        <begin position="1"/>
        <end position="59"/>
    </location>
</feature>
<protein>
    <submittedName>
        <fullName evidence="2">Uncharacterized protein</fullName>
    </submittedName>
</protein>
<keyword evidence="3" id="KW-1185">Reference proteome</keyword>
<gene>
    <name evidence="2" type="ORF">TrST_g5091</name>
</gene>
<comment type="caution">
    <text evidence="2">The sequence shown here is derived from an EMBL/GenBank/DDBJ whole genome shotgun (WGS) entry which is preliminary data.</text>
</comment>
<dbReference type="EMBL" id="BRXY01000225">
    <property type="protein sequence ID" value="GMH78666.1"/>
    <property type="molecule type" value="Genomic_DNA"/>
</dbReference>
<feature type="compositionally biased region" description="Pro residues" evidence="1">
    <location>
        <begin position="1"/>
        <end position="10"/>
    </location>
</feature>
<dbReference type="AlphaFoldDB" id="A0A9W7AT52"/>
<proteinExistence type="predicted"/>